<dbReference type="AlphaFoldDB" id="A0A8K0GDT1"/>
<evidence type="ECO:0000313" key="1">
    <source>
        <dbReference type="EMBL" id="KAF2895336.1"/>
    </source>
</evidence>
<dbReference type="OrthoDB" id="8180029at2759"/>
<comment type="caution">
    <text evidence="1">The sequence shown here is derived from an EMBL/GenBank/DDBJ whole genome shotgun (WGS) entry which is preliminary data.</text>
</comment>
<evidence type="ECO:0000313" key="2">
    <source>
        <dbReference type="Proteomes" id="UP000801492"/>
    </source>
</evidence>
<dbReference type="PANTHER" id="PTHR21112:SF0">
    <property type="entry name" value="CHEMOSENSORY PROTEIN A 29A-RELATED"/>
    <property type="match status" value="1"/>
</dbReference>
<dbReference type="PANTHER" id="PTHR21112">
    <property type="entry name" value="CHEMOSENSORY PROTEIN A 29A-RELATED"/>
    <property type="match status" value="1"/>
</dbReference>
<organism evidence="1 2">
    <name type="scientific">Ignelater luminosus</name>
    <name type="common">Cucubano</name>
    <name type="synonym">Pyrophorus luminosus</name>
    <dbReference type="NCBI Taxonomy" id="2038154"/>
    <lineage>
        <taxon>Eukaryota</taxon>
        <taxon>Metazoa</taxon>
        <taxon>Ecdysozoa</taxon>
        <taxon>Arthropoda</taxon>
        <taxon>Hexapoda</taxon>
        <taxon>Insecta</taxon>
        <taxon>Pterygota</taxon>
        <taxon>Neoptera</taxon>
        <taxon>Endopterygota</taxon>
        <taxon>Coleoptera</taxon>
        <taxon>Polyphaga</taxon>
        <taxon>Elateriformia</taxon>
        <taxon>Elateroidea</taxon>
        <taxon>Elateridae</taxon>
        <taxon>Agrypninae</taxon>
        <taxon>Pyrophorini</taxon>
        <taxon>Ignelater</taxon>
    </lineage>
</organism>
<name>A0A8K0GDT1_IGNLU</name>
<dbReference type="EMBL" id="VTPC01006024">
    <property type="protein sequence ID" value="KAF2895336.1"/>
    <property type="molecule type" value="Genomic_DNA"/>
</dbReference>
<keyword evidence="2" id="KW-1185">Reference proteome</keyword>
<sequence length="167" mass="19853">FPQFHQDDYDVKIERAELVRYNTSYARDVKFQYTFYNRTQKIFNASGHMLVDVGRDTIVSVQFYKFLSNEYRFFPVAFDANACHKFTQNSFNCREILKNVSNITPCHMKKGFYYVRNLAMNDFSHYPPHFPRGQFQIVVETRVGSGFLAELHFYVTIANKPPKWDKK</sequence>
<dbReference type="Proteomes" id="UP000801492">
    <property type="component" value="Unassembled WGS sequence"/>
</dbReference>
<reference evidence="1" key="1">
    <citation type="submission" date="2019-08" db="EMBL/GenBank/DDBJ databases">
        <title>The genome of the North American firefly Photinus pyralis.</title>
        <authorList>
            <consortium name="Photinus pyralis genome working group"/>
            <person name="Fallon T.R."/>
            <person name="Sander Lower S.E."/>
            <person name="Weng J.-K."/>
        </authorList>
    </citation>
    <scope>NUCLEOTIDE SEQUENCE</scope>
    <source>
        <strain evidence="1">TRF0915ILg1</strain>
        <tissue evidence="1">Whole body</tissue>
    </source>
</reference>
<protein>
    <submittedName>
        <fullName evidence="1">Uncharacterized protein</fullName>
    </submittedName>
</protein>
<accession>A0A8K0GDT1</accession>
<gene>
    <name evidence="1" type="ORF">ILUMI_10839</name>
</gene>
<feature type="non-terminal residue" evidence="1">
    <location>
        <position position="1"/>
    </location>
</feature>
<proteinExistence type="predicted"/>